<comment type="caution">
    <text evidence="1">The sequence shown here is derived from an EMBL/GenBank/DDBJ whole genome shotgun (WGS) entry which is preliminary data.</text>
</comment>
<protein>
    <recommendedName>
        <fullName evidence="3">Iron-sulfur protein</fullName>
    </recommendedName>
</protein>
<evidence type="ECO:0000313" key="1">
    <source>
        <dbReference type="EMBL" id="RZU33527.1"/>
    </source>
</evidence>
<name>A0A4Q7Y8U6_9ACTN</name>
<evidence type="ECO:0008006" key="3">
    <source>
        <dbReference type="Google" id="ProtNLM"/>
    </source>
</evidence>
<gene>
    <name evidence="1" type="ORF">BKA19_3259</name>
</gene>
<proteinExistence type="predicted"/>
<accession>A0A4Q7Y8U6</accession>
<keyword evidence="2" id="KW-1185">Reference proteome</keyword>
<dbReference type="EMBL" id="SHKV01000001">
    <property type="protein sequence ID" value="RZU33527.1"/>
    <property type="molecule type" value="Genomic_DNA"/>
</dbReference>
<dbReference type="Proteomes" id="UP000292507">
    <property type="component" value="Unassembled WGS sequence"/>
</dbReference>
<organism evidence="1 2">
    <name type="scientific">Blastococcus saxobsidens</name>
    <dbReference type="NCBI Taxonomy" id="138336"/>
    <lineage>
        <taxon>Bacteria</taxon>
        <taxon>Bacillati</taxon>
        <taxon>Actinomycetota</taxon>
        <taxon>Actinomycetes</taxon>
        <taxon>Geodermatophilales</taxon>
        <taxon>Geodermatophilaceae</taxon>
        <taxon>Blastococcus</taxon>
    </lineage>
</organism>
<reference evidence="1 2" key="1">
    <citation type="submission" date="2019-02" db="EMBL/GenBank/DDBJ databases">
        <title>Sequencing the genomes of 1000 actinobacteria strains.</title>
        <authorList>
            <person name="Klenk H.-P."/>
        </authorList>
    </citation>
    <scope>NUCLEOTIDE SEQUENCE [LARGE SCALE GENOMIC DNA]</scope>
    <source>
        <strain evidence="1 2">DSM 44509</strain>
    </source>
</reference>
<evidence type="ECO:0000313" key="2">
    <source>
        <dbReference type="Proteomes" id="UP000292507"/>
    </source>
</evidence>
<sequence length="276" mass="30077">MTSSALAASVSEIDGADEEWSWQAARPVEDDEWTVCATVGRAFVADWERMAAGYQRAEHGRSDAMASAAFVLDWYGSLPGIVGGRLFTRARRVPRLGPEALAFRRHPAEGRPDGVALLDERFWCLPDDPAATDGAATVVDDEQALARVLRAEVRAHADWFLSCYRPGVKLARRNLLGAFFDGLDVGVWSGGERGPAGRAAVLTDAALVLPGGTPEFPSRSTLYVLTDSCGRTHLTRCRISCCHDYRLDDAEQGCFTCPRTAPLARPHRAATWEEAE</sequence>
<dbReference type="AlphaFoldDB" id="A0A4Q7Y8U6"/>
<dbReference type="RefSeq" id="WP_158657460.1">
    <property type="nucleotide sequence ID" value="NZ_POQT01000002.1"/>
</dbReference>